<feature type="region of interest" description="Disordered" evidence="2">
    <location>
        <begin position="198"/>
        <end position="256"/>
    </location>
</feature>
<feature type="compositionally biased region" description="Polar residues" evidence="2">
    <location>
        <begin position="135"/>
        <end position="144"/>
    </location>
</feature>
<feature type="region of interest" description="Disordered" evidence="2">
    <location>
        <begin position="133"/>
        <end position="180"/>
    </location>
</feature>
<evidence type="ECO:0000313" key="3">
    <source>
        <dbReference type="EMBL" id="TGZ32063.1"/>
    </source>
</evidence>
<gene>
    <name evidence="3" type="ORF">DBV15_12215</name>
</gene>
<accession>A0A4S2JA24</accession>
<feature type="coiled-coil region" evidence="1">
    <location>
        <begin position="355"/>
        <end position="421"/>
    </location>
</feature>
<evidence type="ECO:0008006" key="5">
    <source>
        <dbReference type="Google" id="ProtNLM"/>
    </source>
</evidence>
<reference evidence="3 4" key="1">
    <citation type="journal article" date="2019" name="Philos. Trans. R. Soc. Lond., B, Biol. Sci.">
        <title>Ant behaviour and brain gene expression of defending hosts depend on the ecological success of the intruding social parasite.</title>
        <authorList>
            <person name="Kaur R."/>
            <person name="Stoldt M."/>
            <person name="Jongepier E."/>
            <person name="Feldmeyer B."/>
            <person name="Menzel F."/>
            <person name="Bornberg-Bauer E."/>
            <person name="Foitzik S."/>
        </authorList>
    </citation>
    <scope>NUCLEOTIDE SEQUENCE [LARGE SCALE GENOMIC DNA]</scope>
    <source>
        <tissue evidence="3">Whole body</tissue>
    </source>
</reference>
<sequence length="1052" mass="113832">MEDSLRIIACWWSGRSWDCGPTWGCPGRSEMIRDRGRAAPKEGGPTGPPGRFRVKAGGVLPPDGRAGGAIGSPSVGDCDHWGGLCSLCPILSRAAGGRNRVCSAGALASRFARGRAGRRVADFRLVTLVGGALEGSQSPSSRTSGGPFPCVAAPSAVPPGRRRGTESPRPRPWVSKKLGPAPDVHAWGYGVASPPGELGARPALEDRSVRACPGWQSRGEKRKAENTSPPKGGKKVEKDEPKDKLVPDTSKGPSLAEGEFEMNARMWMSGGQVDPDLEQAIYVNKTLDPEMKWGNFVARMRLSTEIAKPTVAKNFRRIISGCLPLTRCESSNVYARLLVEPYPGEEVSALEDTYANVIEETIKELTRRNNAHEKGRIASHKKRDRLEEELERCKKEMADQKADYEKQLNKLRTRVASLEMRAEVEKTTPPAPNTLMEVEMTSVRPAECRDSSIQTEGSPVVEKKVVKGDAGLATLDRKLEGMAREINSLKSAMEKVSSLLKVRRDQTEMETTDRVGGGNKPVLPSSVVGGKGVPSSRTYVAVTEGRECVGPGEPPTRKVGDRRGRRTRTLVSPRTAAVIITAPSGNRAAYAKIVRTAREKMSLADFGMTSLSLVTALLRGRTGWRPDLERFLREGTSYRCAHWGAGRLILSVTKNEVVEALSKMGRCSPGKVRVGEIRRPPRGLGTVWAQCPISVANAAIEEGGVEMGWVKARLEVLRPRPLRCFRCLEVGHTKLECASSVDRGSWCYQFGDVGHRANLCRAASPRCPLCADSGAPAGHWLGGERCAGVRGGEGDEGRWKRRFLFPSLGRVAAYAAARPARDRVFCSLGGGARAGPPTVLLSCPSRVAGRSGPGARAPYPPPWRARGEKALFTAFLLPSPAWGRALCHKLEVLPVERSSTWNTSVNGLSHECSSSWDPVLLTNCCQCELHAPVQRLSVRGLDDEGCEPQVSRQNRGVPFITAQNVLESPAYPHGAVLVQKWIEALELAPPGNWFLPGENPQLLCMPDGLRDSNPGPMCLLQFLRRQGGRGTLLGGASAKHSKPPSTPSSDTE</sequence>
<dbReference type="STRING" id="300112.A0A4S2JA24"/>
<dbReference type="Gene3D" id="4.10.60.10">
    <property type="entry name" value="Zinc finger, CCHC-type"/>
    <property type="match status" value="1"/>
</dbReference>
<dbReference type="GO" id="GO:0003676">
    <property type="term" value="F:nucleic acid binding"/>
    <property type="evidence" value="ECO:0007669"/>
    <property type="project" value="InterPro"/>
</dbReference>
<dbReference type="Proteomes" id="UP000310200">
    <property type="component" value="Unassembled WGS sequence"/>
</dbReference>
<dbReference type="EMBL" id="QBLH01003966">
    <property type="protein sequence ID" value="TGZ32063.1"/>
    <property type="molecule type" value="Genomic_DNA"/>
</dbReference>
<evidence type="ECO:0000313" key="4">
    <source>
        <dbReference type="Proteomes" id="UP000310200"/>
    </source>
</evidence>
<evidence type="ECO:0000256" key="2">
    <source>
        <dbReference type="SAM" id="MobiDB-lite"/>
    </source>
</evidence>
<feature type="region of interest" description="Disordered" evidence="2">
    <location>
        <begin position="549"/>
        <end position="570"/>
    </location>
</feature>
<feature type="region of interest" description="Disordered" evidence="2">
    <location>
        <begin position="1031"/>
        <end position="1052"/>
    </location>
</feature>
<dbReference type="SUPFAM" id="SSF57756">
    <property type="entry name" value="Retrovirus zinc finger-like domains"/>
    <property type="match status" value="1"/>
</dbReference>
<proteinExistence type="predicted"/>
<keyword evidence="4" id="KW-1185">Reference proteome</keyword>
<name>A0A4S2JA24_9HYME</name>
<comment type="caution">
    <text evidence="3">The sequence shown here is derived from an EMBL/GenBank/DDBJ whole genome shotgun (WGS) entry which is preliminary data.</text>
</comment>
<feature type="compositionally biased region" description="Low complexity" evidence="2">
    <location>
        <begin position="521"/>
        <end position="534"/>
    </location>
</feature>
<feature type="region of interest" description="Disordered" evidence="2">
    <location>
        <begin position="506"/>
        <end position="534"/>
    </location>
</feature>
<dbReference type="InterPro" id="IPR036875">
    <property type="entry name" value="Znf_CCHC_sf"/>
</dbReference>
<organism evidence="3 4">
    <name type="scientific">Temnothorax longispinosus</name>
    <dbReference type="NCBI Taxonomy" id="300112"/>
    <lineage>
        <taxon>Eukaryota</taxon>
        <taxon>Metazoa</taxon>
        <taxon>Ecdysozoa</taxon>
        <taxon>Arthropoda</taxon>
        <taxon>Hexapoda</taxon>
        <taxon>Insecta</taxon>
        <taxon>Pterygota</taxon>
        <taxon>Neoptera</taxon>
        <taxon>Endopterygota</taxon>
        <taxon>Hymenoptera</taxon>
        <taxon>Apocrita</taxon>
        <taxon>Aculeata</taxon>
        <taxon>Formicoidea</taxon>
        <taxon>Formicidae</taxon>
        <taxon>Myrmicinae</taxon>
        <taxon>Temnothorax</taxon>
    </lineage>
</organism>
<feature type="compositionally biased region" description="Basic and acidic residues" evidence="2">
    <location>
        <begin position="234"/>
        <end position="246"/>
    </location>
</feature>
<evidence type="ECO:0000256" key="1">
    <source>
        <dbReference type="SAM" id="Coils"/>
    </source>
</evidence>
<dbReference type="GO" id="GO:0008270">
    <property type="term" value="F:zinc ion binding"/>
    <property type="evidence" value="ECO:0007669"/>
    <property type="project" value="InterPro"/>
</dbReference>
<keyword evidence="1" id="KW-0175">Coiled coil</keyword>
<protein>
    <recommendedName>
        <fullName evidence="5">CCHC-type domain-containing protein</fullName>
    </recommendedName>
</protein>
<dbReference type="AlphaFoldDB" id="A0A4S2JA24"/>